<proteinExistence type="predicted"/>
<keyword evidence="2" id="KW-1185">Reference proteome</keyword>
<evidence type="ECO:0000313" key="1">
    <source>
        <dbReference type="EMBL" id="CAG8637866.1"/>
    </source>
</evidence>
<sequence>ESENSDTELKKDKGIKRMIEELSEDVFGTGEDSNSSKLQK</sequence>
<reference evidence="1" key="1">
    <citation type="submission" date="2021-06" db="EMBL/GenBank/DDBJ databases">
        <authorList>
            <person name="Kallberg Y."/>
            <person name="Tangrot J."/>
            <person name="Rosling A."/>
        </authorList>
    </citation>
    <scope>NUCLEOTIDE SEQUENCE</scope>
    <source>
        <strain evidence="1">BR232B</strain>
    </source>
</reference>
<dbReference type="EMBL" id="CAJVPI010002192">
    <property type="protein sequence ID" value="CAG8637866.1"/>
    <property type="molecule type" value="Genomic_DNA"/>
</dbReference>
<accession>A0A9N9DFC8</accession>
<feature type="non-terminal residue" evidence="1">
    <location>
        <position position="1"/>
    </location>
</feature>
<organism evidence="1 2">
    <name type="scientific">Paraglomus brasilianum</name>
    <dbReference type="NCBI Taxonomy" id="144538"/>
    <lineage>
        <taxon>Eukaryota</taxon>
        <taxon>Fungi</taxon>
        <taxon>Fungi incertae sedis</taxon>
        <taxon>Mucoromycota</taxon>
        <taxon>Glomeromycotina</taxon>
        <taxon>Glomeromycetes</taxon>
        <taxon>Paraglomerales</taxon>
        <taxon>Paraglomeraceae</taxon>
        <taxon>Paraglomus</taxon>
    </lineage>
</organism>
<dbReference type="Proteomes" id="UP000789739">
    <property type="component" value="Unassembled WGS sequence"/>
</dbReference>
<dbReference type="AlphaFoldDB" id="A0A9N9DFC8"/>
<evidence type="ECO:0000313" key="2">
    <source>
        <dbReference type="Proteomes" id="UP000789739"/>
    </source>
</evidence>
<name>A0A9N9DFC8_9GLOM</name>
<gene>
    <name evidence="1" type="ORF">PBRASI_LOCUS9607</name>
</gene>
<protein>
    <submittedName>
        <fullName evidence="1">5849_t:CDS:1</fullName>
    </submittedName>
</protein>
<comment type="caution">
    <text evidence="1">The sequence shown here is derived from an EMBL/GenBank/DDBJ whole genome shotgun (WGS) entry which is preliminary data.</text>
</comment>